<keyword evidence="4 7" id="KW-0812">Transmembrane</keyword>
<evidence type="ECO:0000256" key="1">
    <source>
        <dbReference type="ARBA" id="ARBA00004651"/>
    </source>
</evidence>
<evidence type="ECO:0000256" key="2">
    <source>
        <dbReference type="ARBA" id="ARBA00006679"/>
    </source>
</evidence>
<keyword evidence="9" id="KW-1185">Reference proteome</keyword>
<organism evidence="8 9">
    <name type="scientific">Candidatus Competibacter phosphatis</name>
    <dbReference type="NCBI Taxonomy" id="221280"/>
    <lineage>
        <taxon>Bacteria</taxon>
        <taxon>Pseudomonadati</taxon>
        <taxon>Pseudomonadota</taxon>
        <taxon>Gammaproteobacteria</taxon>
        <taxon>Candidatus Competibacteraceae</taxon>
        <taxon>Candidatus Competibacter</taxon>
    </lineage>
</organism>
<protein>
    <submittedName>
        <fullName evidence="8">DoxX family protein</fullName>
    </submittedName>
</protein>
<feature type="transmembrane region" description="Helical" evidence="7">
    <location>
        <begin position="126"/>
        <end position="143"/>
    </location>
</feature>
<evidence type="ECO:0000256" key="6">
    <source>
        <dbReference type="ARBA" id="ARBA00023136"/>
    </source>
</evidence>
<dbReference type="PANTHER" id="PTHR33452">
    <property type="entry name" value="OXIDOREDUCTASE CATD-RELATED"/>
    <property type="match status" value="1"/>
</dbReference>
<evidence type="ECO:0000256" key="5">
    <source>
        <dbReference type="ARBA" id="ARBA00022989"/>
    </source>
</evidence>
<feature type="transmembrane region" description="Helical" evidence="7">
    <location>
        <begin position="155"/>
        <end position="173"/>
    </location>
</feature>
<evidence type="ECO:0000256" key="3">
    <source>
        <dbReference type="ARBA" id="ARBA00022475"/>
    </source>
</evidence>
<dbReference type="PANTHER" id="PTHR33452:SF1">
    <property type="entry name" value="INNER MEMBRANE PROTEIN YPHA-RELATED"/>
    <property type="match status" value="1"/>
</dbReference>
<comment type="similarity">
    <text evidence="2">Belongs to the DoxX family.</text>
</comment>
<gene>
    <name evidence="8" type="ORF">E4P82_11095</name>
</gene>
<evidence type="ECO:0000256" key="4">
    <source>
        <dbReference type="ARBA" id="ARBA00022692"/>
    </source>
</evidence>
<dbReference type="EMBL" id="SPMZ01000030">
    <property type="protein sequence ID" value="NMQ19697.1"/>
    <property type="molecule type" value="Genomic_DNA"/>
</dbReference>
<comment type="caution">
    <text evidence="8">The sequence shown here is derived from an EMBL/GenBank/DDBJ whole genome shotgun (WGS) entry which is preliminary data.</text>
</comment>
<accession>A0ABX1TLW2</accession>
<feature type="transmembrane region" description="Helical" evidence="7">
    <location>
        <begin position="97"/>
        <end position="119"/>
    </location>
</feature>
<evidence type="ECO:0000256" key="7">
    <source>
        <dbReference type="SAM" id="Phobius"/>
    </source>
</evidence>
<sequence length="183" mass="20216">MTADAFANSPAQRSWWTKTGPVLCKANALFHKTADLLTPVADFLARYWVAAAFFSSGLTKTVSGSFTLFGHSFSYPLSLLPTETTFTLFEYEYHVPLLPSALAAYMGTATELLLPVFLFLGLGTRYAALVLFVFNIVAVLSYPDLNDAGLAQHQVWGLLLLITLCHGPGKLSLDHLIDRWIRR</sequence>
<dbReference type="Proteomes" id="UP000760480">
    <property type="component" value="Unassembled WGS sequence"/>
</dbReference>
<dbReference type="InterPro" id="IPR051907">
    <property type="entry name" value="DoxX-like_oxidoreductase"/>
</dbReference>
<reference evidence="8 9" key="1">
    <citation type="submission" date="2019-03" db="EMBL/GenBank/DDBJ databases">
        <title>Metabolic reconstructions from genomes of highly enriched 'Candidatus Accumulibacter' and 'Candidatus Competibacter' bioreactor populations.</title>
        <authorList>
            <person name="Annavajhala M.K."/>
            <person name="Welles L."/>
            <person name="Abbas B."/>
            <person name="Sorokin D."/>
            <person name="Park H."/>
            <person name="Van Loosdrecht M."/>
            <person name="Chandran K."/>
        </authorList>
    </citation>
    <scope>NUCLEOTIDE SEQUENCE [LARGE SCALE GENOMIC DNA]</scope>
    <source>
        <strain evidence="8 9">SBR_G</strain>
    </source>
</reference>
<keyword evidence="6 7" id="KW-0472">Membrane</keyword>
<dbReference type="Pfam" id="PF07681">
    <property type="entry name" value="DoxX"/>
    <property type="match status" value="1"/>
</dbReference>
<evidence type="ECO:0000313" key="9">
    <source>
        <dbReference type="Proteomes" id="UP000760480"/>
    </source>
</evidence>
<keyword evidence="5 7" id="KW-1133">Transmembrane helix</keyword>
<keyword evidence="3" id="KW-1003">Cell membrane</keyword>
<evidence type="ECO:0000313" key="8">
    <source>
        <dbReference type="EMBL" id="NMQ19697.1"/>
    </source>
</evidence>
<proteinExistence type="inferred from homology"/>
<name>A0ABX1TLW2_9GAMM</name>
<comment type="subcellular location">
    <subcellularLocation>
        <location evidence="1">Cell membrane</location>
        <topology evidence="1">Multi-pass membrane protein</topology>
    </subcellularLocation>
</comment>
<dbReference type="InterPro" id="IPR032808">
    <property type="entry name" value="DoxX"/>
</dbReference>